<evidence type="ECO:0000313" key="4">
    <source>
        <dbReference type="Proteomes" id="UP001374893"/>
    </source>
</evidence>
<dbReference type="InterPro" id="IPR018711">
    <property type="entry name" value="NAGPA"/>
</dbReference>
<sequence>MTNPARTDASSAMRLWPLFLSLLVGSCTTPTPPSPTAPAPEGSPSLKVAEAAPDTAEKAKPDNTPIRQPKLVRTRIGGISIEAVTFDSRSHHLVVADQPGGPASRWADSRAAGQALGGIAAINGGFFNPDGSPLGKVVASGKTAGAENRASSLGSGYYVESPGGGMKLVRRQNYSGGRQALQAGPFLVENSKAVSGLSQRNSSARSFLATDGKSGWILARTGPSSLEGLGSALAGAKIGEIRVQSALNLDGGRSSDLWVSGSVASGPLQNRPLWNKPVRNFLVLSRRD</sequence>
<keyword evidence="4" id="KW-1185">Reference proteome</keyword>
<feature type="region of interest" description="Disordered" evidence="1">
    <location>
        <begin position="29"/>
        <end position="65"/>
    </location>
</feature>
<feature type="domain" description="Phosphodiester glycosidase" evidence="2">
    <location>
        <begin position="119"/>
        <end position="284"/>
    </location>
</feature>
<name>A0ABM7RFR8_9BACT</name>
<gene>
    <name evidence="3" type="ORF">HAHE_43150</name>
</gene>
<reference evidence="3 4" key="1">
    <citation type="submission" date="2021-06" db="EMBL/GenBank/DDBJ databases">
        <title>Complete genome of Haloferula helveola possessing various polysaccharide degrading enzymes.</title>
        <authorList>
            <person name="Takami H."/>
            <person name="Huang C."/>
            <person name="Hamasaki K."/>
        </authorList>
    </citation>
    <scope>NUCLEOTIDE SEQUENCE [LARGE SCALE GENOMIC DNA]</scope>
    <source>
        <strain evidence="3 4">CN-1</strain>
    </source>
</reference>
<dbReference type="Proteomes" id="UP001374893">
    <property type="component" value="Chromosome"/>
</dbReference>
<dbReference type="PROSITE" id="PS51257">
    <property type="entry name" value="PROKAR_LIPOPROTEIN"/>
    <property type="match status" value="1"/>
</dbReference>
<evidence type="ECO:0000259" key="2">
    <source>
        <dbReference type="Pfam" id="PF09992"/>
    </source>
</evidence>
<proteinExistence type="predicted"/>
<evidence type="ECO:0000256" key="1">
    <source>
        <dbReference type="SAM" id="MobiDB-lite"/>
    </source>
</evidence>
<organism evidence="3 4">
    <name type="scientific">Haloferula helveola</name>
    <dbReference type="NCBI Taxonomy" id="490095"/>
    <lineage>
        <taxon>Bacteria</taxon>
        <taxon>Pseudomonadati</taxon>
        <taxon>Verrucomicrobiota</taxon>
        <taxon>Verrucomicrobiia</taxon>
        <taxon>Verrucomicrobiales</taxon>
        <taxon>Verrucomicrobiaceae</taxon>
        <taxon>Haloferula</taxon>
    </lineage>
</organism>
<protein>
    <recommendedName>
        <fullName evidence="2">Phosphodiester glycosidase domain-containing protein</fullName>
    </recommendedName>
</protein>
<accession>A0ABM7RFR8</accession>
<evidence type="ECO:0000313" key="3">
    <source>
        <dbReference type="EMBL" id="BCX50407.1"/>
    </source>
</evidence>
<dbReference type="EMBL" id="AP024702">
    <property type="protein sequence ID" value="BCX50407.1"/>
    <property type="molecule type" value="Genomic_DNA"/>
</dbReference>
<dbReference type="Pfam" id="PF09992">
    <property type="entry name" value="NAGPA"/>
    <property type="match status" value="1"/>
</dbReference>